<accession>A0A1M7FVB3</accession>
<evidence type="ECO:0000256" key="4">
    <source>
        <dbReference type="ARBA" id="ARBA00023027"/>
    </source>
</evidence>
<dbReference type="NCBIfam" id="NF003738">
    <property type="entry name" value="PRK05333.1"/>
    <property type="match status" value="1"/>
</dbReference>
<evidence type="ECO:0000256" key="1">
    <source>
        <dbReference type="ARBA" id="ARBA00022679"/>
    </source>
</evidence>
<feature type="binding site" evidence="5 6">
    <location>
        <position position="143"/>
    </location>
    <ligand>
        <name>Zn(2+)</name>
        <dbReference type="ChEBI" id="CHEBI:29105"/>
    </ligand>
</feature>
<feature type="active site" description="Proton acceptor" evidence="5 6">
    <location>
        <position position="135"/>
    </location>
</feature>
<feature type="binding site" evidence="5">
    <location>
        <position position="280"/>
    </location>
    <ligand>
        <name>NAD(+)</name>
        <dbReference type="ChEBI" id="CHEBI:57540"/>
    </ligand>
</feature>
<feature type="binding site" evidence="5 6">
    <location>
        <position position="146"/>
    </location>
    <ligand>
        <name>Zn(2+)</name>
        <dbReference type="ChEBI" id="CHEBI:29105"/>
    </ligand>
</feature>
<name>A0A1M7FVB3_9GAMM</name>
<dbReference type="PANTHER" id="PTHR11085:SF10">
    <property type="entry name" value="NAD-DEPENDENT PROTEIN DEACYLASE SIRTUIN-5, MITOCHONDRIAL-RELATED"/>
    <property type="match status" value="1"/>
</dbReference>
<comment type="caution">
    <text evidence="5">Lacks conserved residue(s) required for the propagation of feature annotation.</text>
</comment>
<dbReference type="Pfam" id="PF02146">
    <property type="entry name" value="SIR2"/>
    <property type="match status" value="1"/>
</dbReference>
<evidence type="ECO:0000313" key="11">
    <source>
        <dbReference type="Proteomes" id="UP000321726"/>
    </source>
</evidence>
<dbReference type="Gene3D" id="3.30.1600.10">
    <property type="entry name" value="SIR2/SIRT2 'Small Domain"/>
    <property type="match status" value="1"/>
</dbReference>
<evidence type="ECO:0000256" key="5">
    <source>
        <dbReference type="HAMAP-Rule" id="MF_01967"/>
    </source>
</evidence>
<dbReference type="HAMAP" id="MF_01967">
    <property type="entry name" value="Sirtuin_ClassII"/>
    <property type="match status" value="1"/>
</dbReference>
<feature type="binding site" evidence="5 6">
    <location>
        <position position="198"/>
    </location>
    <ligand>
        <name>Zn(2+)</name>
        <dbReference type="ChEBI" id="CHEBI:29105"/>
    </ligand>
</feature>
<dbReference type="Proteomes" id="UP000184123">
    <property type="component" value="Unassembled WGS sequence"/>
</dbReference>
<dbReference type="InterPro" id="IPR026591">
    <property type="entry name" value="Sirtuin_cat_small_dom_sf"/>
</dbReference>
<sequence length="292" mass="31229">MFEGSMAANAHQVCSIAADQRAALQAFLADNGPVAVLTGAGISTASGIPDYRDNQGEWKRSPPIQHRAFMTSHAARQRYWARALIGFRILAEARPNAAHRALAELERQGRVSGIITQNVDGLHQRAGSRRVVDLHGRADQVVCMGCGARQMRHALHEELSSRNPVWCSEAIEGQAAPDGDADLDADFSSFEVPACGRCGDGIWKPDVVFFGDNVPSTVSAAAHQLLEDSAALLVVGSSLMVYSGFRFVRACRATGRPVACINLGRTRADDLLALKIEGAAEEVLVALLADTS</sequence>
<evidence type="ECO:0000313" key="10">
    <source>
        <dbReference type="Proteomes" id="UP000184123"/>
    </source>
</evidence>
<comment type="catalytic activity">
    <reaction evidence="5">
        <text>N(6)-acetyl-L-lysyl-[protein] + NAD(+) + H2O = 2''-O-acetyl-ADP-D-ribose + nicotinamide + L-lysyl-[protein]</text>
        <dbReference type="Rhea" id="RHEA:43636"/>
        <dbReference type="Rhea" id="RHEA-COMP:9752"/>
        <dbReference type="Rhea" id="RHEA-COMP:10731"/>
        <dbReference type="ChEBI" id="CHEBI:15377"/>
        <dbReference type="ChEBI" id="CHEBI:17154"/>
        <dbReference type="ChEBI" id="CHEBI:29969"/>
        <dbReference type="ChEBI" id="CHEBI:57540"/>
        <dbReference type="ChEBI" id="CHEBI:61930"/>
        <dbReference type="ChEBI" id="CHEBI:83767"/>
        <dbReference type="EC" id="2.3.1.286"/>
    </reaction>
</comment>
<dbReference type="PROSITE" id="PS50305">
    <property type="entry name" value="SIRTUIN"/>
    <property type="match status" value="1"/>
</dbReference>
<dbReference type="Gene3D" id="3.40.50.1220">
    <property type="entry name" value="TPP-binding domain"/>
    <property type="match status" value="1"/>
</dbReference>
<feature type="binding site" evidence="5">
    <location>
        <begin position="236"/>
        <end position="238"/>
    </location>
    <ligand>
        <name>NAD(+)</name>
        <dbReference type="ChEBI" id="CHEBI:57540"/>
    </ligand>
</feature>
<dbReference type="PANTHER" id="PTHR11085">
    <property type="entry name" value="NAD-DEPENDENT PROTEIN DEACYLASE SIRTUIN-5, MITOCHONDRIAL-RELATED"/>
    <property type="match status" value="1"/>
</dbReference>
<dbReference type="GO" id="GO:0017136">
    <property type="term" value="F:histone deacetylase activity, NAD-dependent"/>
    <property type="evidence" value="ECO:0007669"/>
    <property type="project" value="TreeGrafter"/>
</dbReference>
<feature type="domain" description="Deacetylase sirtuin-type" evidence="7">
    <location>
        <begin position="11"/>
        <end position="292"/>
    </location>
</feature>
<dbReference type="InterPro" id="IPR050134">
    <property type="entry name" value="NAD-dep_sirtuin_deacylases"/>
</dbReference>
<evidence type="ECO:0000256" key="3">
    <source>
        <dbReference type="ARBA" id="ARBA00022833"/>
    </source>
</evidence>
<reference evidence="9 10" key="1">
    <citation type="submission" date="2016-11" db="EMBL/GenBank/DDBJ databases">
        <authorList>
            <person name="Jaros S."/>
            <person name="Januszkiewicz K."/>
            <person name="Wedrychowicz H."/>
        </authorList>
    </citation>
    <scope>NUCLEOTIDE SEQUENCE [LARGE SCALE GENOMIC DNA]</scope>
    <source>
        <strain evidence="9 10">DSM 4740</strain>
    </source>
</reference>
<keyword evidence="4 5" id="KW-0520">NAD</keyword>
<dbReference type="InterPro" id="IPR029035">
    <property type="entry name" value="DHS-like_NAD/FAD-binding_dom"/>
</dbReference>
<dbReference type="InterPro" id="IPR003000">
    <property type="entry name" value="Sirtuin"/>
</dbReference>
<comment type="function">
    <text evidence="5">NAD-dependent protein deacetylase which modulates the activities of several enzymes which are inactive in their acetylated form.</text>
</comment>
<dbReference type="STRING" id="44933.SAMN05660971_02072"/>
<gene>
    <name evidence="5" type="primary">cobB</name>
    <name evidence="8" type="synonym">cobB2</name>
    <name evidence="8" type="ORF">HCU01_14870</name>
    <name evidence="9" type="ORF">SAMN05660971_02072</name>
</gene>
<dbReference type="InterPro" id="IPR026590">
    <property type="entry name" value="Ssirtuin_cat_dom"/>
</dbReference>
<evidence type="ECO:0000259" key="7">
    <source>
        <dbReference type="PROSITE" id="PS50305"/>
    </source>
</evidence>
<comment type="similarity">
    <text evidence="5">Belongs to the sirtuin family. Class II subfamily.</text>
</comment>
<protein>
    <recommendedName>
        <fullName evidence="5">NAD-dependent protein deacetylase</fullName>
        <ecNumber evidence="5">2.3.1.286</ecNumber>
    </recommendedName>
    <alternativeName>
        <fullName evidence="5">Regulatory protein SIR2 homolog</fullName>
    </alternativeName>
</protein>
<keyword evidence="5" id="KW-0963">Cytoplasm</keyword>
<dbReference type="Proteomes" id="UP000321726">
    <property type="component" value="Unassembled WGS sequence"/>
</dbReference>
<keyword evidence="2 5" id="KW-0479">Metal-binding</keyword>
<evidence type="ECO:0000313" key="8">
    <source>
        <dbReference type="EMBL" id="GEN23538.1"/>
    </source>
</evidence>
<dbReference type="GO" id="GO:0005737">
    <property type="term" value="C:cytoplasm"/>
    <property type="evidence" value="ECO:0007669"/>
    <property type="project" value="UniProtKB-SubCell"/>
</dbReference>
<dbReference type="EMBL" id="FRCA01000005">
    <property type="protein sequence ID" value="SHM07579.1"/>
    <property type="molecule type" value="Genomic_DNA"/>
</dbReference>
<comment type="subcellular location">
    <subcellularLocation>
        <location evidence="5">Cytoplasm</location>
    </subcellularLocation>
</comment>
<feature type="binding site" evidence="5">
    <location>
        <begin position="117"/>
        <end position="120"/>
    </location>
    <ligand>
        <name>NAD(+)</name>
        <dbReference type="ChEBI" id="CHEBI:57540"/>
    </ligand>
</feature>
<keyword evidence="11" id="KW-1185">Reference proteome</keyword>
<evidence type="ECO:0000256" key="6">
    <source>
        <dbReference type="PROSITE-ProRule" id="PRU00236"/>
    </source>
</evidence>
<keyword evidence="1 5" id="KW-0808">Transferase</keyword>
<comment type="cofactor">
    <cofactor evidence="5">
        <name>Zn(2+)</name>
        <dbReference type="ChEBI" id="CHEBI:29105"/>
    </cofactor>
    <text evidence="5">Binds 1 zinc ion per subunit.</text>
</comment>
<evidence type="ECO:0000313" key="9">
    <source>
        <dbReference type="EMBL" id="SHM07579.1"/>
    </source>
</evidence>
<keyword evidence="3 5" id="KW-0862">Zinc</keyword>
<dbReference type="EMBL" id="BJXU01000047">
    <property type="protein sequence ID" value="GEN23538.1"/>
    <property type="molecule type" value="Genomic_DNA"/>
</dbReference>
<feature type="binding site" evidence="5 6">
    <location>
        <position position="195"/>
    </location>
    <ligand>
        <name>Zn(2+)</name>
        <dbReference type="ChEBI" id="CHEBI:29105"/>
    </ligand>
</feature>
<reference evidence="8 11" key="2">
    <citation type="submission" date="2019-07" db="EMBL/GenBank/DDBJ databases">
        <title>Whole genome shotgun sequence of Halomonas cupida NBRC 102219.</title>
        <authorList>
            <person name="Hosoyama A."/>
            <person name="Uohara A."/>
            <person name="Ohji S."/>
            <person name="Ichikawa N."/>
        </authorList>
    </citation>
    <scope>NUCLEOTIDE SEQUENCE [LARGE SCALE GENOMIC DNA]</scope>
    <source>
        <strain evidence="8 11">NBRC 102219</strain>
    </source>
</reference>
<dbReference type="EC" id="2.3.1.286" evidence="5"/>
<organism evidence="9 10">
    <name type="scientific">Halomonas cupida</name>
    <dbReference type="NCBI Taxonomy" id="44933"/>
    <lineage>
        <taxon>Bacteria</taxon>
        <taxon>Pseudomonadati</taxon>
        <taxon>Pseudomonadota</taxon>
        <taxon>Gammaproteobacteria</taxon>
        <taxon>Oceanospirillales</taxon>
        <taxon>Halomonadaceae</taxon>
        <taxon>Halomonas</taxon>
    </lineage>
</organism>
<proteinExistence type="inferred from homology"/>
<dbReference type="GO" id="GO:0070403">
    <property type="term" value="F:NAD+ binding"/>
    <property type="evidence" value="ECO:0007669"/>
    <property type="project" value="UniProtKB-UniRule"/>
</dbReference>
<dbReference type="AlphaFoldDB" id="A0A1M7FVB3"/>
<dbReference type="InterPro" id="IPR026587">
    <property type="entry name" value="Sirtuin_class_II"/>
</dbReference>
<feature type="binding site" evidence="5">
    <location>
        <begin position="262"/>
        <end position="264"/>
    </location>
    <ligand>
        <name>NAD(+)</name>
        <dbReference type="ChEBI" id="CHEBI:57540"/>
    </ligand>
</feature>
<evidence type="ECO:0000256" key="2">
    <source>
        <dbReference type="ARBA" id="ARBA00022723"/>
    </source>
</evidence>
<dbReference type="GO" id="GO:0008270">
    <property type="term" value="F:zinc ion binding"/>
    <property type="evidence" value="ECO:0007669"/>
    <property type="project" value="UniProtKB-UniRule"/>
</dbReference>
<dbReference type="SUPFAM" id="SSF52467">
    <property type="entry name" value="DHS-like NAD/FAD-binding domain"/>
    <property type="match status" value="1"/>
</dbReference>